<gene>
    <name evidence="9" type="ORF">NX772_03790</name>
</gene>
<evidence type="ECO:0000256" key="4">
    <source>
        <dbReference type="ARBA" id="ARBA00022692"/>
    </source>
</evidence>
<dbReference type="Pfam" id="PF00528">
    <property type="entry name" value="BPD_transp_1"/>
    <property type="match status" value="1"/>
</dbReference>
<comment type="similarity">
    <text evidence="7">Belongs to the binding-protein-dependent transport system permease family.</text>
</comment>
<feature type="transmembrane region" description="Helical" evidence="7">
    <location>
        <begin position="102"/>
        <end position="128"/>
    </location>
</feature>
<keyword evidence="4 7" id="KW-0812">Transmembrane</keyword>
<dbReference type="InterPro" id="IPR035906">
    <property type="entry name" value="MetI-like_sf"/>
</dbReference>
<organism evidence="9 10">
    <name type="scientific">Mesomycoplasma molare</name>
    <dbReference type="NCBI Taxonomy" id="171288"/>
    <lineage>
        <taxon>Bacteria</taxon>
        <taxon>Bacillati</taxon>
        <taxon>Mycoplasmatota</taxon>
        <taxon>Mycoplasmoidales</taxon>
        <taxon>Metamycoplasmataceae</taxon>
        <taxon>Mesomycoplasma</taxon>
    </lineage>
</organism>
<feature type="transmembrane region" description="Helical" evidence="7">
    <location>
        <begin position="171"/>
        <end position="196"/>
    </location>
</feature>
<feature type="transmembrane region" description="Helical" evidence="7">
    <location>
        <begin position="140"/>
        <end position="159"/>
    </location>
</feature>
<reference evidence="9" key="1">
    <citation type="submission" date="2022-08" db="EMBL/GenBank/DDBJ databases">
        <title>Complete genome sequence of Mycoplasma molare type strain H 542.</title>
        <authorList>
            <person name="Spergser J."/>
        </authorList>
    </citation>
    <scope>NUCLEOTIDE SEQUENCE</scope>
    <source>
        <strain evidence="9">H 542</strain>
    </source>
</reference>
<evidence type="ECO:0000313" key="9">
    <source>
        <dbReference type="EMBL" id="UWD34178.1"/>
    </source>
</evidence>
<evidence type="ECO:0000256" key="3">
    <source>
        <dbReference type="ARBA" id="ARBA00022475"/>
    </source>
</evidence>
<comment type="subcellular location">
    <subcellularLocation>
        <location evidence="1 7">Cell membrane</location>
        <topology evidence="1 7">Multi-pass membrane protein</topology>
    </subcellularLocation>
</comment>
<dbReference type="CDD" id="cd06261">
    <property type="entry name" value="TM_PBP2"/>
    <property type="match status" value="1"/>
</dbReference>
<keyword evidence="6 7" id="KW-0472">Membrane</keyword>
<evidence type="ECO:0000313" key="10">
    <source>
        <dbReference type="Proteomes" id="UP001058364"/>
    </source>
</evidence>
<protein>
    <submittedName>
        <fullName evidence="9">Carbohydrate ABC transporter permease</fullName>
    </submittedName>
</protein>
<feature type="transmembrane region" description="Helical" evidence="7">
    <location>
        <begin position="45"/>
        <end position="67"/>
    </location>
</feature>
<dbReference type="PROSITE" id="PS50928">
    <property type="entry name" value="ABC_TM1"/>
    <property type="match status" value="1"/>
</dbReference>
<dbReference type="PANTHER" id="PTHR43744:SF12">
    <property type="entry name" value="ABC TRANSPORTER PERMEASE PROTEIN MG189-RELATED"/>
    <property type="match status" value="1"/>
</dbReference>
<keyword evidence="2 7" id="KW-0813">Transport</keyword>
<evidence type="ECO:0000256" key="5">
    <source>
        <dbReference type="ARBA" id="ARBA00022989"/>
    </source>
</evidence>
<keyword evidence="10" id="KW-1185">Reference proteome</keyword>
<evidence type="ECO:0000256" key="6">
    <source>
        <dbReference type="ARBA" id="ARBA00023136"/>
    </source>
</evidence>
<proteinExistence type="inferred from homology"/>
<name>A0ABY5TY65_9BACT</name>
<dbReference type="PANTHER" id="PTHR43744">
    <property type="entry name" value="ABC TRANSPORTER PERMEASE PROTEIN MG189-RELATED-RELATED"/>
    <property type="match status" value="1"/>
</dbReference>
<dbReference type="RefSeq" id="WP_259429370.1">
    <property type="nucleotide sequence ID" value="NZ_CP103423.1"/>
</dbReference>
<dbReference type="SUPFAM" id="SSF161098">
    <property type="entry name" value="MetI-like"/>
    <property type="match status" value="1"/>
</dbReference>
<feature type="transmembrane region" description="Helical" evidence="7">
    <location>
        <begin position="286"/>
        <end position="303"/>
    </location>
</feature>
<keyword evidence="5 7" id="KW-1133">Transmembrane helix</keyword>
<feature type="domain" description="ABC transmembrane type-1" evidence="8">
    <location>
        <begin position="103"/>
        <end position="302"/>
    </location>
</feature>
<dbReference type="Proteomes" id="UP001058364">
    <property type="component" value="Chromosome"/>
</dbReference>
<evidence type="ECO:0000259" key="8">
    <source>
        <dbReference type="PROSITE" id="PS50928"/>
    </source>
</evidence>
<sequence length="320" mass="36785">MFWIQLKLQNFLSNKYAKSRIEKISTEVRDISFLKSFLSIFWKMLVLLVFGVIIIFPFYFMVVIAFAPNDQANGRVNEVLLWPESWEWNNFLLALNDGYWSALWWTTLTTFVSVIVKLFFSTTFGYAFSIKKWKYKKASWLFFLSILILPEIALFIGQYRAIILLEWERNTLLLAVSLIMPFAASVFSGFMFRNAFEAIPDRIKEASMIDGCTGINFFFKVALPMVTPTIWTVGILTAFAAWNSLLWPLLLLGKDSPVTLINIYLLDVGHNPDIESPIKVLKNVKLAGSILAIIPMFIAYFSFRKRILNAISRQGSTIKG</sequence>
<dbReference type="InterPro" id="IPR000515">
    <property type="entry name" value="MetI-like"/>
</dbReference>
<evidence type="ECO:0000256" key="2">
    <source>
        <dbReference type="ARBA" id="ARBA00022448"/>
    </source>
</evidence>
<evidence type="ECO:0000256" key="7">
    <source>
        <dbReference type="RuleBase" id="RU363032"/>
    </source>
</evidence>
<dbReference type="EMBL" id="CP103423">
    <property type="protein sequence ID" value="UWD34178.1"/>
    <property type="molecule type" value="Genomic_DNA"/>
</dbReference>
<feature type="transmembrane region" description="Helical" evidence="7">
    <location>
        <begin position="217"/>
        <end position="242"/>
    </location>
</feature>
<evidence type="ECO:0000256" key="1">
    <source>
        <dbReference type="ARBA" id="ARBA00004651"/>
    </source>
</evidence>
<dbReference type="Gene3D" id="1.10.3720.10">
    <property type="entry name" value="MetI-like"/>
    <property type="match status" value="1"/>
</dbReference>
<accession>A0ABY5TY65</accession>
<keyword evidence="3" id="KW-1003">Cell membrane</keyword>